<dbReference type="Gene3D" id="1.10.10.10">
    <property type="entry name" value="Winged helix-like DNA-binding domain superfamily/Winged helix DNA-binding domain"/>
    <property type="match status" value="1"/>
</dbReference>
<evidence type="ECO:0000313" key="2">
    <source>
        <dbReference type="EMBL" id="PRY02007.1"/>
    </source>
</evidence>
<evidence type="ECO:0000313" key="3">
    <source>
        <dbReference type="Proteomes" id="UP000237846"/>
    </source>
</evidence>
<dbReference type="Proteomes" id="UP000237846">
    <property type="component" value="Unassembled WGS sequence"/>
</dbReference>
<gene>
    <name evidence="2" type="ORF">CLV72_101605</name>
</gene>
<dbReference type="InterPro" id="IPR036388">
    <property type="entry name" value="WH-like_DNA-bd_sf"/>
</dbReference>
<feature type="domain" description="Transcription regulator PadR N-terminal" evidence="1">
    <location>
        <begin position="33"/>
        <end position="105"/>
    </location>
</feature>
<dbReference type="Pfam" id="PF03551">
    <property type="entry name" value="PadR"/>
    <property type="match status" value="1"/>
</dbReference>
<protein>
    <submittedName>
        <fullName evidence="2">Transcriptional regulator</fullName>
    </submittedName>
</protein>
<sequence>MENRTGPSAGAPARLDSAGVDPNTLRGHLDALILAVVEHEPRHGYAIIEALQERSGGALDLPTGTVYPALRRLERAGFVASEWDVVGGRRRRTYRLTRAGRAELADQRSSWLEFTRAIGQVLNPRPQGA</sequence>
<dbReference type="EMBL" id="PVZC01000001">
    <property type="protein sequence ID" value="PRY02007.1"/>
    <property type="molecule type" value="Genomic_DNA"/>
</dbReference>
<dbReference type="PANTHER" id="PTHR33169">
    <property type="entry name" value="PADR-FAMILY TRANSCRIPTIONAL REGULATOR"/>
    <property type="match status" value="1"/>
</dbReference>
<dbReference type="InterPro" id="IPR052509">
    <property type="entry name" value="Metal_resp_DNA-bind_regulator"/>
</dbReference>
<comment type="caution">
    <text evidence="2">The sequence shown here is derived from an EMBL/GenBank/DDBJ whole genome shotgun (WGS) entry which is preliminary data.</text>
</comment>
<dbReference type="PANTHER" id="PTHR33169:SF14">
    <property type="entry name" value="TRANSCRIPTIONAL REGULATOR RV3488"/>
    <property type="match status" value="1"/>
</dbReference>
<accession>A0A2T0QDJ7</accession>
<evidence type="ECO:0000259" key="1">
    <source>
        <dbReference type="Pfam" id="PF03551"/>
    </source>
</evidence>
<proteinExistence type="predicted"/>
<dbReference type="InterPro" id="IPR036390">
    <property type="entry name" value="WH_DNA-bd_sf"/>
</dbReference>
<reference evidence="2 3" key="1">
    <citation type="submission" date="2018-03" db="EMBL/GenBank/DDBJ databases">
        <title>Genomic Encyclopedia of Archaeal and Bacterial Type Strains, Phase II (KMG-II): from individual species to whole genera.</title>
        <authorList>
            <person name="Goeker M."/>
        </authorList>
    </citation>
    <scope>NUCLEOTIDE SEQUENCE [LARGE SCALE GENOMIC DNA]</scope>
    <source>
        <strain evidence="2 3">DSM 45601</strain>
    </source>
</reference>
<name>A0A2T0QDJ7_9ACTN</name>
<dbReference type="InterPro" id="IPR005149">
    <property type="entry name" value="Tscrpt_reg_PadR_N"/>
</dbReference>
<keyword evidence="3" id="KW-1185">Reference proteome</keyword>
<dbReference type="AlphaFoldDB" id="A0A2T0QDJ7"/>
<organism evidence="2 3">
    <name type="scientific">Allonocardiopsis opalescens</name>
    <dbReference type="NCBI Taxonomy" id="1144618"/>
    <lineage>
        <taxon>Bacteria</taxon>
        <taxon>Bacillati</taxon>
        <taxon>Actinomycetota</taxon>
        <taxon>Actinomycetes</taxon>
        <taxon>Streptosporangiales</taxon>
        <taxon>Allonocardiopsis</taxon>
    </lineage>
</organism>
<dbReference type="SUPFAM" id="SSF46785">
    <property type="entry name" value="Winged helix' DNA-binding domain"/>
    <property type="match status" value="1"/>
</dbReference>